<keyword evidence="1" id="KW-0472">Membrane</keyword>
<feature type="chain" id="PRO_5043493994" evidence="2">
    <location>
        <begin position="24"/>
        <end position="209"/>
    </location>
</feature>
<protein>
    <submittedName>
        <fullName evidence="4">Cd7 protein</fullName>
    </submittedName>
</protein>
<feature type="transmembrane region" description="Helical" evidence="1">
    <location>
        <begin position="147"/>
        <end position="168"/>
    </location>
</feature>
<dbReference type="Proteomes" id="UP001152836">
    <property type="component" value="Unassembled WGS sequence"/>
</dbReference>
<keyword evidence="1" id="KW-1133">Transmembrane helix</keyword>
<dbReference type="GeneID" id="127221589"/>
<dbReference type="PANTHER" id="PTHR15343">
    <property type="entry name" value="CD7"/>
    <property type="match status" value="1"/>
</dbReference>
<dbReference type="SUPFAM" id="SSF48726">
    <property type="entry name" value="Immunoglobulin"/>
    <property type="match status" value="1"/>
</dbReference>
<dbReference type="GO" id="GO:0016020">
    <property type="term" value="C:membrane"/>
    <property type="evidence" value="ECO:0007669"/>
    <property type="project" value="InterPro"/>
</dbReference>
<dbReference type="Pfam" id="PF07686">
    <property type="entry name" value="V-set"/>
    <property type="match status" value="1"/>
</dbReference>
<evidence type="ECO:0000259" key="3">
    <source>
        <dbReference type="PROSITE" id="PS50835"/>
    </source>
</evidence>
<evidence type="ECO:0000313" key="4">
    <source>
        <dbReference type="EMBL" id="CAH6776578.1"/>
    </source>
</evidence>
<feature type="domain" description="Ig-like" evidence="3">
    <location>
        <begin position="20"/>
        <end position="111"/>
    </location>
</feature>
<reference evidence="4" key="1">
    <citation type="submission" date="2022-06" db="EMBL/GenBank/DDBJ databases">
        <authorList>
            <person name="Andreotti S."/>
            <person name="Wyler E."/>
        </authorList>
    </citation>
    <scope>NUCLEOTIDE SEQUENCE</scope>
</reference>
<dbReference type="InterPro" id="IPR007110">
    <property type="entry name" value="Ig-like_dom"/>
</dbReference>
<dbReference type="KEGG" id="prob:127221589"/>
<keyword evidence="2" id="KW-0732">Signal</keyword>
<organism evidence="4 5">
    <name type="scientific">Phodopus roborovskii</name>
    <name type="common">Roborovski's desert hamster</name>
    <name type="synonym">Cricetulus roborovskii</name>
    <dbReference type="NCBI Taxonomy" id="109678"/>
    <lineage>
        <taxon>Eukaryota</taxon>
        <taxon>Metazoa</taxon>
        <taxon>Chordata</taxon>
        <taxon>Craniata</taxon>
        <taxon>Vertebrata</taxon>
        <taxon>Euteleostomi</taxon>
        <taxon>Mammalia</taxon>
        <taxon>Eutheria</taxon>
        <taxon>Euarchontoglires</taxon>
        <taxon>Glires</taxon>
        <taxon>Rodentia</taxon>
        <taxon>Myomorpha</taxon>
        <taxon>Muroidea</taxon>
        <taxon>Cricetidae</taxon>
        <taxon>Cricetinae</taxon>
        <taxon>Phodopus</taxon>
    </lineage>
</organism>
<dbReference type="InterPro" id="IPR013106">
    <property type="entry name" value="Ig_V-set"/>
</dbReference>
<dbReference type="GO" id="GO:0002250">
    <property type="term" value="P:adaptive immune response"/>
    <property type="evidence" value="ECO:0007669"/>
    <property type="project" value="InterPro"/>
</dbReference>
<feature type="signal peptide" evidence="2">
    <location>
        <begin position="1"/>
        <end position="23"/>
    </location>
</feature>
<dbReference type="InterPro" id="IPR013783">
    <property type="entry name" value="Ig-like_fold"/>
</dbReference>
<proteinExistence type="predicted"/>
<evidence type="ECO:0000313" key="5">
    <source>
        <dbReference type="Proteomes" id="UP001152836"/>
    </source>
</evidence>
<keyword evidence="1" id="KW-0812">Transmembrane</keyword>
<sequence>MTQETFLALLLTLARVLPGPLDGQEMQQSYQVHIASEGESINITCSTSGDLLGIYLKQIWPWDSYVTYFEDGKDSTVDKRFSGRIDFSGSQNNLTITLRLLVLEDTGVYTCKPVTKSGRDGSSTIVVVREKLSQEACKSQELRRASVSLPAALAVGFFLLGLSFGVLCSLRKTQIKELCASRDNNSRCVVYEDMSYSNRKTPCTLNQYQ</sequence>
<dbReference type="SMART" id="SM00409">
    <property type="entry name" value="IG"/>
    <property type="match status" value="1"/>
</dbReference>
<accession>A0AAU9YN58</accession>
<dbReference type="AlphaFoldDB" id="A0AAU9YN58"/>
<dbReference type="PROSITE" id="PS50835">
    <property type="entry name" value="IG_LIKE"/>
    <property type="match status" value="1"/>
</dbReference>
<dbReference type="RefSeq" id="XP_051039589.1">
    <property type="nucleotide sequence ID" value="XM_051183632.1"/>
</dbReference>
<dbReference type="EMBL" id="CALSGD010000036">
    <property type="protein sequence ID" value="CAH6776578.1"/>
    <property type="molecule type" value="Genomic_DNA"/>
</dbReference>
<name>A0AAU9YN58_PHORO</name>
<dbReference type="GO" id="GO:0038023">
    <property type="term" value="F:signaling receptor activity"/>
    <property type="evidence" value="ECO:0007669"/>
    <property type="project" value="InterPro"/>
</dbReference>
<evidence type="ECO:0000256" key="2">
    <source>
        <dbReference type="SAM" id="SignalP"/>
    </source>
</evidence>
<evidence type="ECO:0000256" key="1">
    <source>
        <dbReference type="SAM" id="Phobius"/>
    </source>
</evidence>
<comment type="caution">
    <text evidence="4">The sequence shown here is derived from an EMBL/GenBank/DDBJ whole genome shotgun (WGS) entry which is preliminary data.</text>
</comment>
<dbReference type="CTD" id="924"/>
<dbReference type="InterPro" id="IPR036179">
    <property type="entry name" value="Ig-like_dom_sf"/>
</dbReference>
<gene>
    <name evidence="4" type="primary">Cd7</name>
    <name evidence="4" type="ORF">PHOROB_LOCUS636</name>
</gene>
<dbReference type="Gene3D" id="2.60.40.10">
    <property type="entry name" value="Immunoglobulins"/>
    <property type="match status" value="1"/>
</dbReference>
<dbReference type="InterPro" id="IPR003599">
    <property type="entry name" value="Ig_sub"/>
</dbReference>
<keyword evidence="5" id="KW-1185">Reference proteome</keyword>
<dbReference type="PANTHER" id="PTHR15343:SF0">
    <property type="entry name" value="T-CELL ANTIGEN CD7"/>
    <property type="match status" value="1"/>
</dbReference>
<dbReference type="InterPro" id="IPR039090">
    <property type="entry name" value="CD7"/>
</dbReference>